<organism evidence="2 3">
    <name type="scientific">Xylocopilactobacillus apis</name>
    <dbReference type="NCBI Taxonomy" id="2932183"/>
    <lineage>
        <taxon>Bacteria</taxon>
        <taxon>Bacillati</taxon>
        <taxon>Bacillota</taxon>
        <taxon>Bacilli</taxon>
        <taxon>Lactobacillales</taxon>
        <taxon>Lactobacillaceae</taxon>
        <taxon>Xylocopilactobacillus</taxon>
    </lineage>
</organism>
<sequence length="667" mass="76208">MAKILVAGQIIKELSKSIPTAQLALIELIKNAYEAGANTSTIKVSNDEIIIKDDGLGMSLKDINTLLNISHSEKIFGSKIDGRYVSGEKGLGFFSVFKFGSFINVKTIDSQRSNFIYYFNLDLKKLVQQSDVSSFEVPINHTPSNDFKGTEIKITGLDSDSIHHLREALNKNGESSRLSNVINDPGFKINIFLDGIKTADNTNENQKFQKAKIATIQYLSKRNNEIIPFVKLNVQGIEQDLRLPDEFVQFLKTPGLTLAINLSVYSLKGTKKEDAPSIYYFEDKRKISPLTYINDSLFENSHLYNLEVNAAGKNKNVFRQQIGKILLYLNEPDIIKFNSDRTQIIESYNYTMLKEITKFISSNTQKQIREILDSEKNVNNQSESNDNSPWQQSSIFEDDPKQSIKQTVQNDDPTITQLVKEIIVLKEYKFEELFEFKDAKGHDAIKPSRPVFEPSNAVCVNTKNNTVTFSRTGTINFSITITDKTTNKEKIINTQLKIISKYKSLQNISDDWIIPFNETEPASIDHSIINFKKNINSIKSMNRFDDVLVSSLRTFVELIIKKIAEYIGIETENKLLSKLYSEVIDWPKVEDNFIKNIKDLRTQKAYKTVYNEYFLYEKDTSLIDFLNLTTHTATQIVSLASVDRKLPFFNFLYTYLVVVTSAHSQFK</sequence>
<dbReference type="RefSeq" id="WP_317696532.1">
    <property type="nucleotide sequence ID" value="NZ_AP026801.1"/>
</dbReference>
<evidence type="ECO:0000313" key="3">
    <source>
        <dbReference type="Proteomes" id="UP001321804"/>
    </source>
</evidence>
<feature type="compositionally biased region" description="Polar residues" evidence="1">
    <location>
        <begin position="377"/>
        <end position="395"/>
    </location>
</feature>
<keyword evidence="3" id="KW-1185">Reference proteome</keyword>
<protein>
    <recommendedName>
        <fullName evidence="4">Histidine kinase-, DNA gyrase B-, and HSP90-like ATPase</fullName>
    </recommendedName>
</protein>
<proteinExistence type="predicted"/>
<dbReference type="EMBL" id="AP026801">
    <property type="protein sequence ID" value="BDR57436.1"/>
    <property type="molecule type" value="Genomic_DNA"/>
</dbReference>
<gene>
    <name evidence="2" type="ORF">KIMC2_19980</name>
</gene>
<dbReference type="Pfam" id="PF13589">
    <property type="entry name" value="HATPase_c_3"/>
    <property type="match status" value="1"/>
</dbReference>
<evidence type="ECO:0000256" key="1">
    <source>
        <dbReference type="SAM" id="MobiDB-lite"/>
    </source>
</evidence>
<dbReference type="InterPro" id="IPR036890">
    <property type="entry name" value="HATPase_C_sf"/>
</dbReference>
<evidence type="ECO:0008006" key="4">
    <source>
        <dbReference type="Google" id="ProtNLM"/>
    </source>
</evidence>
<dbReference type="KEGG" id="xak:KIMC2_19980"/>
<feature type="region of interest" description="Disordered" evidence="1">
    <location>
        <begin position="375"/>
        <end position="395"/>
    </location>
</feature>
<reference evidence="2 3" key="1">
    <citation type="journal article" date="2023" name="Microbiol. Spectr.">
        <title>Symbiosis of Carpenter Bees with Uncharacterized Lactic Acid Bacteria Showing NAD Auxotrophy.</title>
        <authorList>
            <person name="Kawasaki S."/>
            <person name="Ozawa K."/>
            <person name="Mori T."/>
            <person name="Yamamoto A."/>
            <person name="Ito M."/>
            <person name="Ohkuma M."/>
            <person name="Sakamoto M."/>
            <person name="Matsutani M."/>
        </authorList>
    </citation>
    <scope>NUCLEOTIDE SEQUENCE [LARGE SCALE GENOMIC DNA]</scope>
    <source>
        <strain evidence="2 3">KimC2</strain>
    </source>
</reference>
<dbReference type="Proteomes" id="UP001321804">
    <property type="component" value="Chromosome"/>
</dbReference>
<evidence type="ECO:0000313" key="2">
    <source>
        <dbReference type="EMBL" id="BDR57436.1"/>
    </source>
</evidence>
<dbReference type="AlphaFoldDB" id="A0AAU9DGN6"/>
<name>A0AAU9DGN6_9LACO</name>
<dbReference type="Gene3D" id="3.30.565.10">
    <property type="entry name" value="Histidine kinase-like ATPase, C-terminal domain"/>
    <property type="match status" value="1"/>
</dbReference>
<accession>A0AAU9DGN6</accession>
<dbReference type="SUPFAM" id="SSF55874">
    <property type="entry name" value="ATPase domain of HSP90 chaperone/DNA topoisomerase II/histidine kinase"/>
    <property type="match status" value="1"/>
</dbReference>